<dbReference type="Gene3D" id="3.40.190.10">
    <property type="entry name" value="Periplasmic binding protein-like II"/>
    <property type="match status" value="2"/>
</dbReference>
<dbReference type="PANTHER" id="PTHR35936:SF17">
    <property type="entry name" value="ARGININE-BINDING EXTRACELLULAR PROTEIN ARTP"/>
    <property type="match status" value="1"/>
</dbReference>
<dbReference type="Proteomes" id="UP000219453">
    <property type="component" value="Unassembled WGS sequence"/>
</dbReference>
<accession>A0A285N988</accession>
<dbReference type="PANTHER" id="PTHR35936">
    <property type="entry name" value="MEMBRANE-BOUND LYTIC MUREIN TRANSGLYCOSYLASE F"/>
    <property type="match status" value="1"/>
</dbReference>
<dbReference type="InterPro" id="IPR001638">
    <property type="entry name" value="Solute-binding_3/MltF_N"/>
</dbReference>
<dbReference type="SUPFAM" id="SSF53850">
    <property type="entry name" value="Periplasmic binding protein-like II"/>
    <property type="match status" value="1"/>
</dbReference>
<organism evidence="3 4">
    <name type="scientific">Natronoarchaeum philippinense</name>
    <dbReference type="NCBI Taxonomy" id="558529"/>
    <lineage>
        <taxon>Archaea</taxon>
        <taxon>Methanobacteriati</taxon>
        <taxon>Methanobacteriota</taxon>
        <taxon>Stenosarchaea group</taxon>
        <taxon>Halobacteria</taxon>
        <taxon>Halobacteriales</taxon>
        <taxon>Natronoarchaeaceae</taxon>
    </lineage>
</organism>
<dbReference type="AlphaFoldDB" id="A0A285N988"/>
<gene>
    <name evidence="3" type="ORF">SAMN06269185_1024</name>
</gene>
<dbReference type="SMART" id="SM00062">
    <property type="entry name" value="PBPb"/>
    <property type="match status" value="1"/>
</dbReference>
<protein>
    <submittedName>
        <fullName evidence="3">Amino acid ABC transporter substrate-binding protein, PAAT family</fullName>
    </submittedName>
</protein>
<dbReference type="Pfam" id="PF00497">
    <property type="entry name" value="SBP_bac_3"/>
    <property type="match status" value="1"/>
</dbReference>
<dbReference type="CDD" id="cd13624">
    <property type="entry name" value="PBP2_Arg_Lys_His"/>
    <property type="match status" value="1"/>
</dbReference>
<keyword evidence="4" id="KW-1185">Reference proteome</keyword>
<evidence type="ECO:0000313" key="4">
    <source>
        <dbReference type="Proteomes" id="UP000219453"/>
    </source>
</evidence>
<dbReference type="OrthoDB" id="30671at2157"/>
<evidence type="ECO:0000256" key="1">
    <source>
        <dbReference type="ARBA" id="ARBA00022729"/>
    </source>
</evidence>
<sequence>MAREFSMDRRAYLTTVGAAGASTAVAGCLGGNGGSDDVIVPGTNSGFAPFEFTQGGELVGFDIDLAEEAISRAGYEVGDWTDIDFKSLIPSLNEDNIDLIAAGMTITDKRQQQIAFTDPYYESNQSVLVSSERDFSPESESDLSGAIVGAQSGTTGEGEVERLVEEGVLDAENVRQYDNYTLAAQDLENGNVDAIVVDVPVAQNFADSRAVEVAFIIETGESFGFGMRQDDDRIQDINDALAEIEEDGTYDDLVTEWFE</sequence>
<reference evidence="3 4" key="1">
    <citation type="submission" date="2017-09" db="EMBL/GenBank/DDBJ databases">
        <authorList>
            <person name="Ehlers B."/>
            <person name="Leendertz F.H."/>
        </authorList>
    </citation>
    <scope>NUCLEOTIDE SEQUENCE [LARGE SCALE GENOMIC DNA]</scope>
    <source>
        <strain evidence="3 4">DSM 27208</strain>
    </source>
</reference>
<dbReference type="PROSITE" id="PS51257">
    <property type="entry name" value="PROKAR_LIPOPROTEIN"/>
    <property type="match status" value="1"/>
</dbReference>
<keyword evidence="1" id="KW-0732">Signal</keyword>
<evidence type="ECO:0000313" key="3">
    <source>
        <dbReference type="EMBL" id="SNZ06052.1"/>
    </source>
</evidence>
<feature type="domain" description="Solute-binding protein family 3/N-terminal" evidence="2">
    <location>
        <begin position="38"/>
        <end position="259"/>
    </location>
</feature>
<dbReference type="EMBL" id="OBEJ01000001">
    <property type="protein sequence ID" value="SNZ06052.1"/>
    <property type="molecule type" value="Genomic_DNA"/>
</dbReference>
<dbReference type="RefSeq" id="WP_097007982.1">
    <property type="nucleotide sequence ID" value="NZ_OBEJ01000001.1"/>
</dbReference>
<proteinExistence type="predicted"/>
<evidence type="ECO:0000259" key="2">
    <source>
        <dbReference type="SMART" id="SM00062"/>
    </source>
</evidence>
<name>A0A285N988_NATPI</name>